<dbReference type="InterPro" id="IPR036770">
    <property type="entry name" value="Ankyrin_rpt-contain_sf"/>
</dbReference>
<dbReference type="KEGG" id="dfa:DFA_00325"/>
<dbReference type="RefSeq" id="XP_004358041.1">
    <property type="nucleotide sequence ID" value="XM_004357984.1"/>
</dbReference>
<dbReference type="InterPro" id="IPR052050">
    <property type="entry name" value="SecEffector_AnkRepeat"/>
</dbReference>
<evidence type="ECO:0008006" key="3">
    <source>
        <dbReference type="Google" id="ProtNLM"/>
    </source>
</evidence>
<dbReference type="Gene3D" id="1.25.40.20">
    <property type="entry name" value="Ankyrin repeat-containing domain"/>
    <property type="match status" value="3"/>
</dbReference>
<dbReference type="SMART" id="SM00248">
    <property type="entry name" value="ANK"/>
    <property type="match status" value="5"/>
</dbReference>
<name>F4PY87_CACFS</name>
<dbReference type="Pfam" id="PF13637">
    <property type="entry name" value="Ank_4"/>
    <property type="match status" value="1"/>
</dbReference>
<gene>
    <name evidence="1" type="ORF">DFA_00325</name>
</gene>
<evidence type="ECO:0000313" key="2">
    <source>
        <dbReference type="Proteomes" id="UP000007797"/>
    </source>
</evidence>
<accession>F4PY87</accession>
<protein>
    <recommendedName>
        <fullName evidence="3">Ankyrin repeat-containing protein</fullName>
    </recommendedName>
</protein>
<dbReference type="PANTHER" id="PTHR46586:SF3">
    <property type="entry name" value="ANKYRIN REPEAT-CONTAINING PROTEIN"/>
    <property type="match status" value="1"/>
</dbReference>
<dbReference type="STRING" id="1054147.F4PY87"/>
<dbReference type="OrthoDB" id="543798at2759"/>
<dbReference type="InterPro" id="IPR002110">
    <property type="entry name" value="Ankyrin_rpt"/>
</dbReference>
<dbReference type="GeneID" id="14871713"/>
<keyword evidence="2" id="KW-1185">Reference proteome</keyword>
<dbReference type="Pfam" id="PF12796">
    <property type="entry name" value="Ank_2"/>
    <property type="match status" value="2"/>
</dbReference>
<dbReference type="Proteomes" id="UP000007797">
    <property type="component" value="Unassembled WGS sequence"/>
</dbReference>
<reference evidence="2" key="1">
    <citation type="journal article" date="2011" name="Genome Res.">
        <title>Phylogeny-wide analysis of social amoeba genomes highlights ancient origins for complex intercellular communication.</title>
        <authorList>
            <person name="Heidel A.J."/>
            <person name="Lawal H.M."/>
            <person name="Felder M."/>
            <person name="Schilde C."/>
            <person name="Helps N.R."/>
            <person name="Tunggal B."/>
            <person name="Rivero F."/>
            <person name="John U."/>
            <person name="Schleicher M."/>
            <person name="Eichinger L."/>
            <person name="Platzer M."/>
            <person name="Noegel A.A."/>
            <person name="Schaap P."/>
            <person name="Gloeckner G."/>
        </authorList>
    </citation>
    <scope>NUCLEOTIDE SEQUENCE [LARGE SCALE GENOMIC DNA]</scope>
    <source>
        <strain evidence="2">SH3</strain>
    </source>
</reference>
<organism evidence="1 2">
    <name type="scientific">Cavenderia fasciculata</name>
    <name type="common">Slime mold</name>
    <name type="synonym">Dictyostelium fasciculatum</name>
    <dbReference type="NCBI Taxonomy" id="261658"/>
    <lineage>
        <taxon>Eukaryota</taxon>
        <taxon>Amoebozoa</taxon>
        <taxon>Evosea</taxon>
        <taxon>Eumycetozoa</taxon>
        <taxon>Dictyostelia</taxon>
        <taxon>Acytosteliales</taxon>
        <taxon>Cavenderiaceae</taxon>
        <taxon>Cavenderia</taxon>
    </lineage>
</organism>
<dbReference type="AlphaFoldDB" id="F4PY87"/>
<sequence length="650" mass="74325">MTSSTISFQSVFRNQTIRQSIFDHVSLISQQQTSIGNPIDKIKWGPHQTNISLQGKDIVKLPHLAMISKYAMPWDFIKHYLPPRENVLFERRMHSITKYCGHPNARLDTLLQLLEWSPDYNPNQDVVTGLEKTYYSLLAINVVKSGHSDILTYLMNVYPNINLNKTKESAAEFGYLLILQILDTLEKGGNYSTNEMNRAAKNGHLSVVEYLHNQGAKCTDIAMDYSACRGHFDVLKFLHFNRSEGCTTDAMDGAASIGNMEILKFLHENRTEGCTNQALNSAAENGHLEVLKFIHLNKSDQCWTKQVMNVAAFKNHLEIVEWLHYNRSEGCTTNAMDRTTSLDIVKFLHFNRTEGCTKDAMDFATIDMTTSLDIIKFLNENRSEGCTTYAIDNVVLLENNFNIINYLTLYRTEGGSKKALENAATSNFCDLDMIIFLHETLHIECTEYVLVNAADKGRLDVIEYFHRLYPHRSDIWTTSVMNRASYGGHLNIVKFLHLNRSEGCTTNAMVWAAQRNHLNIVQFLHENRTEGATPKAMDMAAANGYFDILKYLHYNRNEGCSFEALDNATKNGFVEIIEFLYQNRTEGCSYQVLIKPNSQVATTYDALKYLIDNNALPATLLPDQLTKYKEYSKVSQDYEYIHLIDQYYQI</sequence>
<dbReference type="PANTHER" id="PTHR46586">
    <property type="entry name" value="ANKYRIN REPEAT-CONTAINING PROTEIN"/>
    <property type="match status" value="1"/>
</dbReference>
<dbReference type="SUPFAM" id="SSF48403">
    <property type="entry name" value="Ankyrin repeat"/>
    <property type="match status" value="2"/>
</dbReference>
<dbReference type="EMBL" id="GL883014">
    <property type="protein sequence ID" value="EGG19747.1"/>
    <property type="molecule type" value="Genomic_DNA"/>
</dbReference>
<proteinExistence type="predicted"/>
<evidence type="ECO:0000313" key="1">
    <source>
        <dbReference type="EMBL" id="EGG19747.1"/>
    </source>
</evidence>